<dbReference type="PANTHER" id="PTHR11986:SF79">
    <property type="entry name" value="ACETYLORNITHINE AMINOTRANSFERASE, MITOCHONDRIAL"/>
    <property type="match status" value="1"/>
</dbReference>
<sequence length="495" mass="52965">MFKSASILRTIPKSSTSSLIRPAVSARTMSTSISSDFGNKHITPGIGRVSNDLVIEKGKGTWVWTTDGKKWLDFTSGIGVTCLGHAHPAITAAVTSQVEKISHSQVNIAHSLSQLQLIEKLIPVMPSPELDTFFFTNSGSEAVENAVKVAKNYTNRRGVVVMQGSYHGRTYATSAMTTSKTVYSAGFGASLPGIYPTPFPYASQLHVPADTPVEKMTELSLSHLALLFKQQIPAHEVACIVIEPVLGEGGYVPAPKEWLQGLREVCDKEGIILVFDEVQSGFGRTGKMFYSEYSGVVPDIQIMAKGIAGGLPLSAIVAKNYVMKGQKPGSMGGTYSGNALACAAGMAVLETFEKENILDNVNARSEQLFATLREVQQSELTGHMIRDVRGAGLMVGVEFTPFTEPPSAASIISGAAVGANKSESQPGSVPQKGGQRVKDIGSRVAKKCLEKGMLILTTSVFDVIRFIPALNVTEEEMALACKIFKESVEEVAREG</sequence>
<evidence type="ECO:0008006" key="9">
    <source>
        <dbReference type="Google" id="ProtNLM"/>
    </source>
</evidence>
<dbReference type="InterPro" id="IPR005814">
    <property type="entry name" value="Aminotrans_3"/>
</dbReference>
<dbReference type="SUPFAM" id="SSF53383">
    <property type="entry name" value="PLP-dependent transferases"/>
    <property type="match status" value="1"/>
</dbReference>
<protein>
    <recommendedName>
        <fullName evidence="9">4-aminobutyrate aminotransferase</fullName>
    </recommendedName>
</protein>
<comment type="cofactor">
    <cofactor evidence="1">
        <name>pyridoxal 5'-phosphate</name>
        <dbReference type="ChEBI" id="CHEBI:597326"/>
    </cofactor>
</comment>
<evidence type="ECO:0000256" key="2">
    <source>
        <dbReference type="ARBA" id="ARBA00008954"/>
    </source>
</evidence>
<dbReference type="Pfam" id="PF00202">
    <property type="entry name" value="Aminotran_3"/>
    <property type="match status" value="1"/>
</dbReference>
<dbReference type="InterPro" id="IPR015424">
    <property type="entry name" value="PyrdxlP-dep_Trfase"/>
</dbReference>
<evidence type="ECO:0000256" key="4">
    <source>
        <dbReference type="ARBA" id="ARBA00022679"/>
    </source>
</evidence>
<evidence type="ECO:0000256" key="6">
    <source>
        <dbReference type="RuleBase" id="RU003560"/>
    </source>
</evidence>
<keyword evidence="5 6" id="KW-0663">Pyridoxal phosphate</keyword>
<evidence type="ECO:0000313" key="8">
    <source>
        <dbReference type="Proteomes" id="UP000812966"/>
    </source>
</evidence>
<dbReference type="InterPro" id="IPR015422">
    <property type="entry name" value="PyrdxlP-dep_Trfase_small"/>
</dbReference>
<keyword evidence="8" id="KW-1185">Reference proteome</keyword>
<dbReference type="FunFam" id="3.40.640.10:FF:000013">
    <property type="entry name" value="4-aminobutyrate aminotransferase"/>
    <property type="match status" value="1"/>
</dbReference>
<dbReference type="EMBL" id="JABELV010000193">
    <property type="protein sequence ID" value="KAG7528289.1"/>
    <property type="molecule type" value="Genomic_DNA"/>
</dbReference>
<dbReference type="PANTHER" id="PTHR11986">
    <property type="entry name" value="AMINOTRANSFERASE CLASS III"/>
    <property type="match status" value="1"/>
</dbReference>
<evidence type="ECO:0000313" key="7">
    <source>
        <dbReference type="EMBL" id="KAG7528289.1"/>
    </source>
</evidence>
<reference evidence="7" key="1">
    <citation type="submission" date="2020-04" db="EMBL/GenBank/DDBJ databases">
        <title>Analysis of mating type loci in Filobasidium floriforme.</title>
        <authorList>
            <person name="Nowrousian M."/>
        </authorList>
    </citation>
    <scope>NUCLEOTIDE SEQUENCE</scope>
    <source>
        <strain evidence="7">CBS 6242</strain>
    </source>
</reference>
<evidence type="ECO:0000256" key="5">
    <source>
        <dbReference type="ARBA" id="ARBA00022898"/>
    </source>
</evidence>
<dbReference type="Proteomes" id="UP000812966">
    <property type="component" value="Unassembled WGS sequence"/>
</dbReference>
<dbReference type="Gene3D" id="3.90.1150.10">
    <property type="entry name" value="Aspartate Aminotransferase, domain 1"/>
    <property type="match status" value="1"/>
</dbReference>
<name>A0A8K0JF76_9TREE</name>
<dbReference type="Gene3D" id="3.40.640.10">
    <property type="entry name" value="Type I PLP-dependent aspartate aminotransferase-like (Major domain)"/>
    <property type="match status" value="1"/>
</dbReference>
<organism evidence="7 8">
    <name type="scientific">Filobasidium floriforme</name>
    <dbReference type="NCBI Taxonomy" id="5210"/>
    <lineage>
        <taxon>Eukaryota</taxon>
        <taxon>Fungi</taxon>
        <taxon>Dikarya</taxon>
        <taxon>Basidiomycota</taxon>
        <taxon>Agaricomycotina</taxon>
        <taxon>Tremellomycetes</taxon>
        <taxon>Filobasidiales</taxon>
        <taxon>Filobasidiaceae</taxon>
        <taxon>Filobasidium</taxon>
    </lineage>
</organism>
<dbReference type="AlphaFoldDB" id="A0A8K0JF76"/>
<evidence type="ECO:0000256" key="3">
    <source>
        <dbReference type="ARBA" id="ARBA00022576"/>
    </source>
</evidence>
<dbReference type="InterPro" id="IPR015421">
    <property type="entry name" value="PyrdxlP-dep_Trfase_major"/>
</dbReference>
<comment type="caution">
    <text evidence="7">The sequence shown here is derived from an EMBL/GenBank/DDBJ whole genome shotgun (WGS) entry which is preliminary data.</text>
</comment>
<dbReference type="GO" id="GO:0008483">
    <property type="term" value="F:transaminase activity"/>
    <property type="evidence" value="ECO:0007669"/>
    <property type="project" value="UniProtKB-KW"/>
</dbReference>
<gene>
    <name evidence="7" type="ORF">FFLO_06273</name>
</gene>
<keyword evidence="4" id="KW-0808">Transferase</keyword>
<keyword evidence="3" id="KW-0032">Aminotransferase</keyword>
<accession>A0A8K0JF76</accession>
<evidence type="ECO:0000256" key="1">
    <source>
        <dbReference type="ARBA" id="ARBA00001933"/>
    </source>
</evidence>
<dbReference type="InterPro" id="IPR050103">
    <property type="entry name" value="Class-III_PLP-dep_AT"/>
</dbReference>
<dbReference type="CDD" id="cd00610">
    <property type="entry name" value="OAT_like"/>
    <property type="match status" value="1"/>
</dbReference>
<dbReference type="GO" id="GO:0042802">
    <property type="term" value="F:identical protein binding"/>
    <property type="evidence" value="ECO:0007669"/>
    <property type="project" value="TreeGrafter"/>
</dbReference>
<comment type="similarity">
    <text evidence="2 6">Belongs to the class-III pyridoxal-phosphate-dependent aminotransferase family.</text>
</comment>
<proteinExistence type="inferred from homology"/>
<dbReference type="GO" id="GO:0030170">
    <property type="term" value="F:pyridoxal phosphate binding"/>
    <property type="evidence" value="ECO:0007669"/>
    <property type="project" value="InterPro"/>
</dbReference>